<evidence type="ECO:0000256" key="2">
    <source>
        <dbReference type="SAM" id="MobiDB-lite"/>
    </source>
</evidence>
<feature type="coiled-coil region" evidence="1">
    <location>
        <begin position="694"/>
        <end position="756"/>
    </location>
</feature>
<feature type="coiled-coil region" evidence="1">
    <location>
        <begin position="384"/>
        <end position="411"/>
    </location>
</feature>
<protein>
    <submittedName>
        <fullName evidence="3">Uncharacterized protein</fullName>
    </submittedName>
</protein>
<feature type="region of interest" description="Disordered" evidence="2">
    <location>
        <begin position="758"/>
        <end position="785"/>
    </location>
</feature>
<dbReference type="PANTHER" id="PTHR45615">
    <property type="entry name" value="MYOSIN HEAVY CHAIN, NON-MUSCLE"/>
    <property type="match status" value="1"/>
</dbReference>
<dbReference type="Proteomes" id="UP000789595">
    <property type="component" value="Unassembled WGS sequence"/>
</dbReference>
<dbReference type="OrthoDB" id="10691309at2759"/>
<feature type="region of interest" description="Disordered" evidence="2">
    <location>
        <begin position="853"/>
        <end position="912"/>
    </location>
</feature>
<evidence type="ECO:0000256" key="1">
    <source>
        <dbReference type="SAM" id="Coils"/>
    </source>
</evidence>
<dbReference type="PANTHER" id="PTHR45615:SF80">
    <property type="entry name" value="GRIP DOMAIN-CONTAINING PROTEIN"/>
    <property type="match status" value="1"/>
</dbReference>
<dbReference type="EMBL" id="CAKKNE010000003">
    <property type="protein sequence ID" value="CAH0370883.1"/>
    <property type="molecule type" value="Genomic_DNA"/>
</dbReference>
<sequence length="912" mass="101358">MARGKPKTKGHGGPSLIVQRMRESGWTDTAPNITLEGLSPYDAFHDPRCPRALRLIFNEQQKAKTRVKNKPIAIKQPRNEAEKQASPSTRPIVDPVPLEAPGLPLLVSSTTKQHGGPGVTYEKIGAGYATELDVVRLALRRNDCLRRAHEIVERREKRKKKVQETTLDEDDELVRAIKERDGKVKKGPPKGLKKVVEELRVLTRKVAGLLAQRRSLLGDAAPSFDLGGQPYVLTMLSDVEFLEDYGRYLDYETARRNPLLLPHAHPGFDDLRGDDFVPSVLQSKRAVVQLPHYYGANTDAEKQLLTELRAMPRGTIHQYIDEEQARTKTIAYEPPPQTVEKIEEAPVTVTQASFFQSTASDRTTSAQRHLEFTRAEQRRGRRRQRESEKLLREFEEKLKTLKGKKNDLQSSISGPPSFKQSVRVAKLDAAISDLDKKRREKAKTIYFEREALVRRDRRIRELERDVQREEEERAERRAERLQLEAAKSPVVAAPAPSLEMFSPTILRQSVSLEPSALLTASLDVQPEPSALTGSVDEAPSRLLRFEDSDFAEQPLKARFAPVSAEPSALFTASLDPAAMPSALTSSLQETTDDSASEVERLRAQLAESTSFRDDSEAAHAAEVARLSEMLAQRDRALRDESVTLHGAEISRLQEELSHFQDQLAEREASEAQRLQHQLDERASESEADSSKAHAAEIESLKAALKEREDAARREAERLRREKAELEDKTLKLRTTLAQQEREARMACEERDAAKRLLAEKQRAALSPEPSALSLNPEDSELEGGATVGPQATVYTQTAQFEPLEAVADEGSTASSTIVRAVHPERAVSSPPPGTPMLLDEDPDVEAQLLAYGLVPPGRTRPRPSAVSFAEDDETSASTSTGRPPLARSQTWSVASAPPPASWELGSMTPLGR</sequence>
<name>A0A8J2SDT1_9STRA</name>
<evidence type="ECO:0000313" key="3">
    <source>
        <dbReference type="EMBL" id="CAH0370883.1"/>
    </source>
</evidence>
<organism evidence="3 4">
    <name type="scientific">Pelagomonas calceolata</name>
    <dbReference type="NCBI Taxonomy" id="35677"/>
    <lineage>
        <taxon>Eukaryota</taxon>
        <taxon>Sar</taxon>
        <taxon>Stramenopiles</taxon>
        <taxon>Ochrophyta</taxon>
        <taxon>Pelagophyceae</taxon>
        <taxon>Pelagomonadales</taxon>
        <taxon>Pelagomonadaceae</taxon>
        <taxon>Pelagomonas</taxon>
    </lineage>
</organism>
<feature type="compositionally biased region" description="Polar residues" evidence="2">
    <location>
        <begin position="875"/>
        <end position="893"/>
    </location>
</feature>
<accession>A0A8J2SDT1</accession>
<feature type="compositionally biased region" description="Basic and acidic residues" evidence="2">
    <location>
        <begin position="676"/>
        <end position="693"/>
    </location>
</feature>
<feature type="region of interest" description="Disordered" evidence="2">
    <location>
        <begin position="819"/>
        <end position="839"/>
    </location>
</feature>
<keyword evidence="4" id="KW-1185">Reference proteome</keyword>
<gene>
    <name evidence="3" type="ORF">PECAL_3P07960</name>
</gene>
<evidence type="ECO:0000313" key="4">
    <source>
        <dbReference type="Proteomes" id="UP000789595"/>
    </source>
</evidence>
<feature type="region of interest" description="Disordered" evidence="2">
    <location>
        <begin position="72"/>
        <end position="96"/>
    </location>
</feature>
<comment type="caution">
    <text evidence="3">The sequence shown here is derived from an EMBL/GenBank/DDBJ whole genome shotgun (WGS) entry which is preliminary data.</text>
</comment>
<feature type="region of interest" description="Disordered" evidence="2">
    <location>
        <begin position="673"/>
        <end position="693"/>
    </location>
</feature>
<reference evidence="3" key="1">
    <citation type="submission" date="2021-11" db="EMBL/GenBank/DDBJ databases">
        <authorList>
            <consortium name="Genoscope - CEA"/>
            <person name="William W."/>
        </authorList>
    </citation>
    <scope>NUCLEOTIDE SEQUENCE</scope>
</reference>
<proteinExistence type="predicted"/>
<dbReference type="AlphaFoldDB" id="A0A8J2SDT1"/>
<keyword evidence="1" id="KW-0175">Coiled coil</keyword>
<feature type="coiled-coil region" evidence="1">
    <location>
        <begin position="452"/>
        <end position="486"/>
    </location>
</feature>